<reference evidence="1" key="1">
    <citation type="journal article" date="2009" name="Rice">
        <title>De Novo Next Generation Sequencing of Plant Genomes.</title>
        <authorList>
            <person name="Rounsley S."/>
            <person name="Marri P.R."/>
            <person name="Yu Y."/>
            <person name="He R."/>
            <person name="Sisneros N."/>
            <person name="Goicoechea J.L."/>
            <person name="Lee S.J."/>
            <person name="Angelova A."/>
            <person name="Kudrna D."/>
            <person name="Luo M."/>
            <person name="Affourtit J."/>
            <person name="Desany B."/>
            <person name="Knight J."/>
            <person name="Niazi F."/>
            <person name="Egholm M."/>
            <person name="Wing R.A."/>
        </authorList>
    </citation>
    <scope>NUCLEOTIDE SEQUENCE [LARGE SCALE GENOMIC DNA]</scope>
    <source>
        <strain evidence="1">cv. IRGC 105608</strain>
    </source>
</reference>
<reference evidence="1" key="2">
    <citation type="submission" date="2015-03" db="UniProtKB">
        <authorList>
            <consortium name="EnsemblPlants"/>
        </authorList>
    </citation>
    <scope>IDENTIFICATION</scope>
</reference>
<keyword evidence="2" id="KW-1185">Reference proteome</keyword>
<protein>
    <submittedName>
        <fullName evidence="1">Uncharacterized protein</fullName>
    </submittedName>
</protein>
<dbReference type="Proteomes" id="UP000026960">
    <property type="component" value="Chromosome 4"/>
</dbReference>
<proteinExistence type="predicted"/>
<evidence type="ECO:0000313" key="2">
    <source>
        <dbReference type="Proteomes" id="UP000026960"/>
    </source>
</evidence>
<dbReference type="PaxDb" id="65489-OBART04G06340.1"/>
<dbReference type="STRING" id="65489.A0A0D3FTR5"/>
<accession>A0A0D3FTR5</accession>
<dbReference type="Gramene" id="OBART04G06340.1">
    <property type="protein sequence ID" value="OBART04G06340.1"/>
    <property type="gene ID" value="OBART04G06340"/>
</dbReference>
<dbReference type="HOGENOM" id="CLU_2625851_0_0_1"/>
<evidence type="ECO:0000313" key="1">
    <source>
        <dbReference type="EnsemblPlants" id="OBART04G06340.1"/>
    </source>
</evidence>
<dbReference type="AlphaFoldDB" id="A0A0D3FTR5"/>
<name>A0A0D3FTR5_9ORYZ</name>
<dbReference type="EnsemblPlants" id="OBART04G06340.1">
    <property type="protein sequence ID" value="OBART04G06340.1"/>
    <property type="gene ID" value="OBART04G06340"/>
</dbReference>
<sequence>MHFSGHGDWTTNRDWPTFILYPLDRTTLQECYKLWRWGTQMIKVFSSIKMNALAINVIWIEAQLNCIGGRSSKPNPLV</sequence>
<organism evidence="1">
    <name type="scientific">Oryza barthii</name>
    <dbReference type="NCBI Taxonomy" id="65489"/>
    <lineage>
        <taxon>Eukaryota</taxon>
        <taxon>Viridiplantae</taxon>
        <taxon>Streptophyta</taxon>
        <taxon>Embryophyta</taxon>
        <taxon>Tracheophyta</taxon>
        <taxon>Spermatophyta</taxon>
        <taxon>Magnoliopsida</taxon>
        <taxon>Liliopsida</taxon>
        <taxon>Poales</taxon>
        <taxon>Poaceae</taxon>
        <taxon>BOP clade</taxon>
        <taxon>Oryzoideae</taxon>
        <taxon>Oryzeae</taxon>
        <taxon>Oryzinae</taxon>
        <taxon>Oryza</taxon>
    </lineage>
</organism>